<organism evidence="1 2">
    <name type="scientific">Hebeloma cylindrosporum</name>
    <dbReference type="NCBI Taxonomy" id="76867"/>
    <lineage>
        <taxon>Eukaryota</taxon>
        <taxon>Fungi</taxon>
        <taxon>Dikarya</taxon>
        <taxon>Basidiomycota</taxon>
        <taxon>Agaricomycotina</taxon>
        <taxon>Agaricomycetes</taxon>
        <taxon>Agaricomycetidae</taxon>
        <taxon>Agaricales</taxon>
        <taxon>Agaricineae</taxon>
        <taxon>Hymenogastraceae</taxon>
        <taxon>Hebeloma</taxon>
    </lineage>
</organism>
<evidence type="ECO:0000313" key="1">
    <source>
        <dbReference type="EMBL" id="KIM44436.1"/>
    </source>
</evidence>
<reference evidence="2" key="2">
    <citation type="submission" date="2015-01" db="EMBL/GenBank/DDBJ databases">
        <title>Evolutionary Origins and Diversification of the Mycorrhizal Mutualists.</title>
        <authorList>
            <consortium name="DOE Joint Genome Institute"/>
            <consortium name="Mycorrhizal Genomics Consortium"/>
            <person name="Kohler A."/>
            <person name="Kuo A."/>
            <person name="Nagy L.G."/>
            <person name="Floudas D."/>
            <person name="Copeland A."/>
            <person name="Barry K.W."/>
            <person name="Cichocki N."/>
            <person name="Veneault-Fourrey C."/>
            <person name="LaButti K."/>
            <person name="Lindquist E.A."/>
            <person name="Lipzen A."/>
            <person name="Lundell T."/>
            <person name="Morin E."/>
            <person name="Murat C."/>
            <person name="Riley R."/>
            <person name="Ohm R."/>
            <person name="Sun H."/>
            <person name="Tunlid A."/>
            <person name="Henrissat B."/>
            <person name="Grigoriev I.V."/>
            <person name="Hibbett D.S."/>
            <person name="Martin F."/>
        </authorList>
    </citation>
    <scope>NUCLEOTIDE SEQUENCE [LARGE SCALE GENOMIC DNA]</scope>
    <source>
        <strain evidence="2">h7</strain>
    </source>
</reference>
<feature type="non-terminal residue" evidence="1">
    <location>
        <position position="1"/>
    </location>
</feature>
<gene>
    <name evidence="1" type="ORF">M413DRAFT_38665</name>
</gene>
<dbReference type="OrthoDB" id="3184970at2759"/>
<dbReference type="EMBL" id="KN831773">
    <property type="protein sequence ID" value="KIM44436.1"/>
    <property type="molecule type" value="Genomic_DNA"/>
</dbReference>
<accession>A0A0C3CKW6</accession>
<proteinExistence type="predicted"/>
<dbReference type="HOGENOM" id="CLU_075133_3_1_1"/>
<dbReference type="InterPro" id="IPR011333">
    <property type="entry name" value="SKP1/BTB/POZ_sf"/>
</dbReference>
<sequence length="179" mass="20330">LNTMFLVNFSDSDVTFLSSDFVAFKLHRKYLEATTGAFPSAEFETQGELVHLTEPSNVLEVMFQFVYPRRHPRLDKQDFSTFLAIAEAVEKYEVFSAMNTCETRIIGFLQKSPDDAPAVLAHGIKHNYPILINEAVPHLSRLPLITVLEKIPPLGVFPWIRYQAAWDGAFSSTIMYIKS</sequence>
<reference evidence="1 2" key="1">
    <citation type="submission" date="2014-04" db="EMBL/GenBank/DDBJ databases">
        <authorList>
            <consortium name="DOE Joint Genome Institute"/>
            <person name="Kuo A."/>
            <person name="Gay G."/>
            <person name="Dore J."/>
            <person name="Kohler A."/>
            <person name="Nagy L.G."/>
            <person name="Floudas D."/>
            <person name="Copeland A."/>
            <person name="Barry K.W."/>
            <person name="Cichocki N."/>
            <person name="Veneault-Fourrey C."/>
            <person name="LaButti K."/>
            <person name="Lindquist E.A."/>
            <person name="Lipzen A."/>
            <person name="Lundell T."/>
            <person name="Morin E."/>
            <person name="Murat C."/>
            <person name="Sun H."/>
            <person name="Tunlid A."/>
            <person name="Henrissat B."/>
            <person name="Grigoriev I.V."/>
            <person name="Hibbett D.S."/>
            <person name="Martin F."/>
            <person name="Nordberg H.P."/>
            <person name="Cantor M.N."/>
            <person name="Hua S.X."/>
        </authorList>
    </citation>
    <scope>NUCLEOTIDE SEQUENCE [LARGE SCALE GENOMIC DNA]</scope>
    <source>
        <strain evidence="2">h7</strain>
    </source>
</reference>
<dbReference type="AlphaFoldDB" id="A0A0C3CKW6"/>
<evidence type="ECO:0000313" key="2">
    <source>
        <dbReference type="Proteomes" id="UP000053424"/>
    </source>
</evidence>
<dbReference type="SUPFAM" id="SSF54695">
    <property type="entry name" value="POZ domain"/>
    <property type="match status" value="1"/>
</dbReference>
<keyword evidence="2" id="KW-1185">Reference proteome</keyword>
<evidence type="ECO:0008006" key="3">
    <source>
        <dbReference type="Google" id="ProtNLM"/>
    </source>
</evidence>
<dbReference type="Proteomes" id="UP000053424">
    <property type="component" value="Unassembled WGS sequence"/>
</dbReference>
<feature type="non-terminal residue" evidence="1">
    <location>
        <position position="179"/>
    </location>
</feature>
<name>A0A0C3CKW6_HEBCY</name>
<dbReference type="Gene3D" id="3.30.710.10">
    <property type="entry name" value="Potassium Channel Kv1.1, Chain A"/>
    <property type="match status" value="1"/>
</dbReference>
<protein>
    <recommendedName>
        <fullName evidence="3">BTB domain-containing protein</fullName>
    </recommendedName>
</protein>